<feature type="transmembrane region" description="Helical" evidence="1">
    <location>
        <begin position="21"/>
        <end position="44"/>
    </location>
</feature>
<evidence type="ECO:0000313" key="3">
    <source>
        <dbReference type="Proteomes" id="UP000533476"/>
    </source>
</evidence>
<protein>
    <submittedName>
        <fullName evidence="2">Uncharacterized protein</fullName>
    </submittedName>
</protein>
<keyword evidence="1" id="KW-1133">Transmembrane helix</keyword>
<evidence type="ECO:0000313" key="2">
    <source>
        <dbReference type="EMBL" id="NMP24325.1"/>
    </source>
</evidence>
<accession>A0A7Y0L6V8</accession>
<dbReference type="EMBL" id="JABBVZ010000100">
    <property type="protein sequence ID" value="NMP24325.1"/>
    <property type="molecule type" value="Genomic_DNA"/>
</dbReference>
<keyword evidence="1" id="KW-0472">Membrane</keyword>
<dbReference type="RefSeq" id="WP_169102347.1">
    <property type="nucleotide sequence ID" value="NZ_JABBVZ010000100.1"/>
</dbReference>
<keyword evidence="3" id="KW-1185">Reference proteome</keyword>
<name>A0A7Y0L6V8_9FIRM</name>
<feature type="transmembrane region" description="Helical" evidence="1">
    <location>
        <begin position="50"/>
        <end position="72"/>
    </location>
</feature>
<reference evidence="2 3" key="1">
    <citation type="submission" date="2020-04" db="EMBL/GenBank/DDBJ databases">
        <authorList>
            <person name="Zhang R."/>
            <person name="Schippers A."/>
        </authorList>
    </citation>
    <scope>NUCLEOTIDE SEQUENCE [LARGE SCALE GENOMIC DNA]</scope>
    <source>
        <strain evidence="2 3">DSM 109850</strain>
    </source>
</reference>
<proteinExistence type="predicted"/>
<dbReference type="AlphaFoldDB" id="A0A7Y0L6V8"/>
<organism evidence="2 3">
    <name type="scientific">Sulfobacillus harzensis</name>
    <dbReference type="NCBI Taxonomy" id="2729629"/>
    <lineage>
        <taxon>Bacteria</taxon>
        <taxon>Bacillati</taxon>
        <taxon>Bacillota</taxon>
        <taxon>Clostridia</taxon>
        <taxon>Eubacteriales</taxon>
        <taxon>Clostridiales Family XVII. Incertae Sedis</taxon>
        <taxon>Sulfobacillus</taxon>
    </lineage>
</organism>
<sequence>MNGWKEFLADPTPWSPRSKRWFYAVGVWTLLLVALAYWLLLLGIQGKAPAWLALLGQLVSVVLIVIGFWAAYRVRRRDIRGKDS</sequence>
<comment type="caution">
    <text evidence="2">The sequence shown here is derived from an EMBL/GenBank/DDBJ whole genome shotgun (WGS) entry which is preliminary data.</text>
</comment>
<evidence type="ECO:0000256" key="1">
    <source>
        <dbReference type="SAM" id="Phobius"/>
    </source>
</evidence>
<dbReference type="Proteomes" id="UP000533476">
    <property type="component" value="Unassembled WGS sequence"/>
</dbReference>
<gene>
    <name evidence="2" type="ORF">HIJ39_18500</name>
</gene>
<keyword evidence="1" id="KW-0812">Transmembrane</keyword>